<dbReference type="PANTHER" id="PTHR10192:SF5">
    <property type="entry name" value="GEPHYRIN"/>
    <property type="match status" value="1"/>
</dbReference>
<dbReference type="GO" id="GO:0046872">
    <property type="term" value="F:metal ion binding"/>
    <property type="evidence" value="ECO:0007669"/>
    <property type="project" value="UniProtKB-UniRule"/>
</dbReference>
<dbReference type="CDD" id="cd00887">
    <property type="entry name" value="MoeA"/>
    <property type="match status" value="1"/>
</dbReference>
<dbReference type="HOGENOM" id="CLU_010186_7_1_10"/>
<dbReference type="SUPFAM" id="SSF63882">
    <property type="entry name" value="MoeA N-terminal region -like"/>
    <property type="match status" value="1"/>
</dbReference>
<dbReference type="Gene3D" id="3.90.105.10">
    <property type="entry name" value="Molybdopterin biosynthesis moea protein, domain 2"/>
    <property type="match status" value="1"/>
</dbReference>
<keyword evidence="6" id="KW-0500">Molybdenum</keyword>
<evidence type="ECO:0000313" key="8">
    <source>
        <dbReference type="EMBL" id="ACF47128.1"/>
    </source>
</evidence>
<keyword evidence="6" id="KW-0479">Metal-binding</keyword>
<dbReference type="InterPro" id="IPR036135">
    <property type="entry name" value="MoeA_linker/N_sf"/>
</dbReference>
<dbReference type="InterPro" id="IPR001453">
    <property type="entry name" value="MoaB/Mog_dom"/>
</dbReference>
<dbReference type="InterPro" id="IPR008284">
    <property type="entry name" value="MoCF_biosynth_CS"/>
</dbReference>
<dbReference type="Proteomes" id="UP000002725">
    <property type="component" value="Chromosome"/>
</dbReference>
<evidence type="ECO:0000313" key="9">
    <source>
        <dbReference type="Proteomes" id="UP000002725"/>
    </source>
</evidence>
<evidence type="ECO:0000259" key="7">
    <source>
        <dbReference type="SMART" id="SM00852"/>
    </source>
</evidence>
<protein>
    <recommendedName>
        <fullName evidence="6">Molybdopterin molybdenumtransferase</fullName>
        <ecNumber evidence="6">2.10.1.1</ecNumber>
    </recommendedName>
</protein>
<evidence type="ECO:0000256" key="3">
    <source>
        <dbReference type="ARBA" id="ARBA00010763"/>
    </source>
</evidence>
<comment type="catalytic activity">
    <reaction evidence="5">
        <text>adenylyl-molybdopterin + molybdate = Mo-molybdopterin + AMP + H(+)</text>
        <dbReference type="Rhea" id="RHEA:35047"/>
        <dbReference type="ChEBI" id="CHEBI:15378"/>
        <dbReference type="ChEBI" id="CHEBI:36264"/>
        <dbReference type="ChEBI" id="CHEBI:62727"/>
        <dbReference type="ChEBI" id="CHEBI:71302"/>
        <dbReference type="ChEBI" id="CHEBI:456215"/>
        <dbReference type="EC" id="2.10.1.1"/>
    </reaction>
</comment>
<sequence length="408" mass="43745">MITVQEAHALISKAVHVLSAEEISLHVAQGRVIAEDIRADFALPRFDNAAMDGFAVQWADIRDARERRPVTLRVNGEIPAGAPADIVVEPGSCVQIMTGAHMPEGADTVVAYEQTSGFGGETVDIFKPPAANANVRYAGEEVKPGDLLMRKGMRLTPAELGVLAAFGRSHVQVFQRPSIGIVTVGDELREPGQRLDGAAIYNSNRYSLESCALSAGAVVAGSWHAPDQPDAIAEILGEALAKSDLLMTAGGISTGEYDYIQRLLTGLGVRQQFWKVAHKPGKPLFFGDTPEGKLVFGLPGNPVSALVCFLEYIMPALSAMQDGSYHGKIDAVLAEPFPADRKRYRFLFGRVWQKDGGLFCLVSDKTESHMLTSLVGSNCLIEAPAAAEPLPAGSVVTCNLLPWSTLHE</sequence>
<dbReference type="InterPro" id="IPR036688">
    <property type="entry name" value="MoeA_C_domain_IV_sf"/>
</dbReference>
<dbReference type="Gene3D" id="3.40.980.10">
    <property type="entry name" value="MoaB/Mog-like domain"/>
    <property type="match status" value="1"/>
</dbReference>
<dbReference type="InterPro" id="IPR038987">
    <property type="entry name" value="MoeA-like"/>
</dbReference>
<dbReference type="eggNOG" id="COG0303">
    <property type="taxonomic scope" value="Bacteria"/>
</dbReference>
<dbReference type="SUPFAM" id="SSF63867">
    <property type="entry name" value="MoeA C-terminal domain-like"/>
    <property type="match status" value="1"/>
</dbReference>
<evidence type="ECO:0000256" key="4">
    <source>
        <dbReference type="ARBA" id="ARBA00023150"/>
    </source>
</evidence>
<dbReference type="Pfam" id="PF03454">
    <property type="entry name" value="MoeA_C"/>
    <property type="match status" value="1"/>
</dbReference>
<reference evidence="8" key="1">
    <citation type="submission" date="2008-06" db="EMBL/GenBank/DDBJ databases">
        <title>Complete sequence of chromosome of Prosthecochloris aestuarii DSM 271.</title>
        <authorList>
            <consortium name="US DOE Joint Genome Institute"/>
            <person name="Lucas S."/>
            <person name="Copeland A."/>
            <person name="Lapidus A."/>
            <person name="Glavina del Rio T."/>
            <person name="Dalin E."/>
            <person name="Tice H."/>
            <person name="Bruce D."/>
            <person name="Goodwin L."/>
            <person name="Pitluck S."/>
            <person name="Schmutz J."/>
            <person name="Larimer F."/>
            <person name="Land M."/>
            <person name="Hauser L."/>
            <person name="Kyrpides N."/>
            <person name="Anderson I."/>
            <person name="Liu Z."/>
            <person name="Li T."/>
            <person name="Zhao F."/>
            <person name="Overmann J."/>
            <person name="Bryant D.A."/>
            <person name="Richardson P."/>
        </authorList>
    </citation>
    <scope>NUCLEOTIDE SEQUENCE [LARGE SCALE GENOMIC DNA]</scope>
    <source>
        <strain evidence="8">DSM 271</strain>
    </source>
</reference>
<dbReference type="GO" id="GO:0061599">
    <property type="term" value="F:molybdopterin molybdotransferase activity"/>
    <property type="evidence" value="ECO:0007669"/>
    <property type="project" value="UniProtKB-UniRule"/>
</dbReference>
<dbReference type="InterPro" id="IPR036425">
    <property type="entry name" value="MoaB/Mog-like_dom_sf"/>
</dbReference>
<evidence type="ECO:0000256" key="1">
    <source>
        <dbReference type="ARBA" id="ARBA00002901"/>
    </source>
</evidence>
<comment type="similarity">
    <text evidence="3 6">Belongs to the MoeA family.</text>
</comment>
<dbReference type="KEGG" id="paa:Paes_2124"/>
<dbReference type="PANTHER" id="PTHR10192">
    <property type="entry name" value="MOLYBDOPTERIN BIOSYNTHESIS PROTEIN"/>
    <property type="match status" value="1"/>
</dbReference>
<evidence type="ECO:0000256" key="2">
    <source>
        <dbReference type="ARBA" id="ARBA00005046"/>
    </source>
</evidence>
<dbReference type="InterPro" id="IPR005111">
    <property type="entry name" value="MoeA_C_domain_IV"/>
</dbReference>
<comment type="function">
    <text evidence="1 6">Catalyzes the insertion of molybdate into adenylated molybdopterin with the concomitant release of AMP.</text>
</comment>
<evidence type="ECO:0000256" key="5">
    <source>
        <dbReference type="ARBA" id="ARBA00047317"/>
    </source>
</evidence>
<keyword evidence="4 6" id="KW-0501">Molybdenum cofactor biosynthesis</keyword>
<name>B4S5T1_PROA2</name>
<dbReference type="RefSeq" id="WP_012506660.1">
    <property type="nucleotide sequence ID" value="NC_011059.1"/>
</dbReference>
<accession>B4S5T1</accession>
<keyword evidence="9" id="KW-1185">Reference proteome</keyword>
<comment type="pathway">
    <text evidence="2 6">Cofactor biosynthesis; molybdopterin biosynthesis.</text>
</comment>
<dbReference type="Gene3D" id="2.170.190.11">
    <property type="entry name" value="Molybdopterin biosynthesis moea protein, domain 3"/>
    <property type="match status" value="1"/>
</dbReference>
<keyword evidence="6" id="KW-0460">Magnesium</keyword>
<gene>
    <name evidence="8" type="ordered locus">Paes_2124</name>
</gene>
<dbReference type="EMBL" id="CP001108">
    <property type="protein sequence ID" value="ACF47128.1"/>
    <property type="molecule type" value="Genomic_DNA"/>
</dbReference>
<proteinExistence type="inferred from homology"/>
<dbReference type="NCBIfam" id="NF045515">
    <property type="entry name" value="Glp_gephyrin"/>
    <property type="match status" value="1"/>
</dbReference>
<dbReference type="Gene3D" id="2.40.340.10">
    <property type="entry name" value="MoeA, C-terminal, domain IV"/>
    <property type="match status" value="1"/>
</dbReference>
<dbReference type="Pfam" id="PF00994">
    <property type="entry name" value="MoCF_biosynth"/>
    <property type="match status" value="1"/>
</dbReference>
<dbReference type="SUPFAM" id="SSF53218">
    <property type="entry name" value="Molybdenum cofactor biosynthesis proteins"/>
    <property type="match status" value="1"/>
</dbReference>
<dbReference type="InterPro" id="IPR005110">
    <property type="entry name" value="MoeA_linker/N"/>
</dbReference>
<dbReference type="SMART" id="SM00852">
    <property type="entry name" value="MoCF_biosynth"/>
    <property type="match status" value="1"/>
</dbReference>
<dbReference type="AlphaFoldDB" id="B4S5T1"/>
<dbReference type="PROSITE" id="PS01079">
    <property type="entry name" value="MOCF_BIOSYNTHESIS_2"/>
    <property type="match status" value="1"/>
</dbReference>
<dbReference type="EC" id="2.10.1.1" evidence="6"/>
<dbReference type="GO" id="GO:0005829">
    <property type="term" value="C:cytosol"/>
    <property type="evidence" value="ECO:0007669"/>
    <property type="project" value="TreeGrafter"/>
</dbReference>
<organism evidence="8 9">
    <name type="scientific">Prosthecochloris aestuarii (strain DSM 271 / SK 413)</name>
    <dbReference type="NCBI Taxonomy" id="290512"/>
    <lineage>
        <taxon>Bacteria</taxon>
        <taxon>Pseudomonadati</taxon>
        <taxon>Chlorobiota</taxon>
        <taxon>Chlorobiia</taxon>
        <taxon>Chlorobiales</taxon>
        <taxon>Chlorobiaceae</taxon>
        <taxon>Prosthecochloris</taxon>
    </lineage>
</organism>
<feature type="domain" description="MoaB/Mog" evidence="7">
    <location>
        <begin position="180"/>
        <end position="319"/>
    </location>
</feature>
<evidence type="ECO:0000256" key="6">
    <source>
        <dbReference type="RuleBase" id="RU365090"/>
    </source>
</evidence>
<dbReference type="UniPathway" id="UPA00344"/>
<dbReference type="STRING" id="290512.Paes_2124"/>
<keyword evidence="6" id="KW-0808">Transferase</keyword>
<dbReference type="GO" id="GO:0006777">
    <property type="term" value="P:Mo-molybdopterin cofactor biosynthetic process"/>
    <property type="evidence" value="ECO:0007669"/>
    <property type="project" value="UniProtKB-UniRule"/>
</dbReference>
<comment type="cofactor">
    <cofactor evidence="6">
        <name>Mg(2+)</name>
        <dbReference type="ChEBI" id="CHEBI:18420"/>
    </cofactor>
</comment>
<dbReference type="Pfam" id="PF03453">
    <property type="entry name" value="MoeA_N"/>
    <property type="match status" value="1"/>
</dbReference>